<comment type="caution">
    <text evidence="1">The sequence shown here is derived from an EMBL/GenBank/DDBJ whole genome shotgun (WGS) entry which is preliminary data.</text>
</comment>
<keyword evidence="2" id="KW-1185">Reference proteome</keyword>
<organism evidence="1 2">
    <name type="scientific">Bradyrhizobium frederickii</name>
    <dbReference type="NCBI Taxonomy" id="2560054"/>
    <lineage>
        <taxon>Bacteria</taxon>
        <taxon>Pseudomonadati</taxon>
        <taxon>Pseudomonadota</taxon>
        <taxon>Alphaproteobacteria</taxon>
        <taxon>Hyphomicrobiales</taxon>
        <taxon>Nitrobacteraceae</taxon>
        <taxon>Bradyrhizobium</taxon>
    </lineage>
</organism>
<dbReference type="EMBL" id="SPQU01000020">
    <property type="protein sequence ID" value="TFV34638.1"/>
    <property type="molecule type" value="Genomic_DNA"/>
</dbReference>
<dbReference type="AlphaFoldDB" id="A0A4Y9KTC4"/>
<reference evidence="1 2" key="1">
    <citation type="submission" date="2019-03" db="EMBL/GenBank/DDBJ databases">
        <title>Bradyrhizobium strains diversity isolated from Chamaecrista fasciculata.</title>
        <authorList>
            <person name="Urquiaga M.C.O."/>
            <person name="Hungria M."/>
            <person name="Delamuta J.R.M."/>
        </authorList>
    </citation>
    <scope>NUCLEOTIDE SEQUENCE [LARGE SCALE GENOMIC DNA]</scope>
    <source>
        <strain evidence="1 2">CNPSo 3424</strain>
    </source>
</reference>
<evidence type="ECO:0000313" key="2">
    <source>
        <dbReference type="Proteomes" id="UP000298225"/>
    </source>
</evidence>
<sequence>MPAPLKRDLPAAPVQIFAPVFDPSAKPNDDARERLARTRDALKEANGRLEAGRAWYDGVRQSYGSEQ</sequence>
<dbReference type="Proteomes" id="UP000298225">
    <property type="component" value="Unassembled WGS sequence"/>
</dbReference>
<evidence type="ECO:0000313" key="1">
    <source>
        <dbReference type="EMBL" id="TFV34638.1"/>
    </source>
</evidence>
<proteinExistence type="predicted"/>
<name>A0A4Y9KTC4_9BRAD</name>
<protein>
    <submittedName>
        <fullName evidence="1">Uncharacterized protein</fullName>
    </submittedName>
</protein>
<accession>A0A4Y9KTC4</accession>
<gene>
    <name evidence="1" type="ORF">E4K66_30700</name>
</gene>